<evidence type="ECO:0000256" key="5">
    <source>
        <dbReference type="ARBA" id="ARBA00023136"/>
    </source>
</evidence>
<dbReference type="Pfam" id="PF03176">
    <property type="entry name" value="MMPL"/>
    <property type="match status" value="2"/>
</dbReference>
<name>A0A7G7GFJ0_9BACT</name>
<dbReference type="InterPro" id="IPR004869">
    <property type="entry name" value="MMPL_dom"/>
</dbReference>
<dbReference type="EMBL" id="CP055156">
    <property type="protein sequence ID" value="QNF35924.1"/>
    <property type="molecule type" value="Genomic_DNA"/>
</dbReference>
<dbReference type="SUPFAM" id="SSF82866">
    <property type="entry name" value="Multidrug efflux transporter AcrB transmembrane domain"/>
    <property type="match status" value="2"/>
</dbReference>
<feature type="transmembrane region" description="Helical" evidence="6">
    <location>
        <begin position="619"/>
        <end position="639"/>
    </location>
</feature>
<evidence type="ECO:0000256" key="2">
    <source>
        <dbReference type="ARBA" id="ARBA00022475"/>
    </source>
</evidence>
<gene>
    <name evidence="8" type="ORF">HUW51_21725</name>
</gene>
<feature type="transmembrane region" description="Helical" evidence="6">
    <location>
        <begin position="231"/>
        <end position="249"/>
    </location>
</feature>
<dbReference type="PANTHER" id="PTHR33406">
    <property type="entry name" value="MEMBRANE PROTEIN MJ1562-RELATED"/>
    <property type="match status" value="1"/>
</dbReference>
<dbReference type="InterPro" id="IPR050545">
    <property type="entry name" value="Mycobact_MmpL"/>
</dbReference>
<feature type="transmembrane region" description="Helical" evidence="6">
    <location>
        <begin position="6"/>
        <end position="24"/>
    </location>
</feature>
<keyword evidence="2" id="KW-1003">Cell membrane</keyword>
<keyword evidence="3 6" id="KW-0812">Transmembrane</keyword>
<reference evidence="8 9" key="1">
    <citation type="journal article" date="2018" name="Int. J. Syst. Evol. Microbiol.">
        <title>Adhaeribacter swui sp. nov., isolated from wet mud.</title>
        <authorList>
            <person name="Kim D.U."/>
            <person name="Kim K.W."/>
            <person name="Kang M.S."/>
            <person name="Kim J.Y."/>
            <person name="Jang J.H."/>
            <person name="Kim M.K."/>
        </authorList>
    </citation>
    <scope>NUCLEOTIDE SEQUENCE [LARGE SCALE GENOMIC DNA]</scope>
    <source>
        <strain evidence="8 9">KCTC 52873</strain>
    </source>
</reference>
<dbReference type="GO" id="GO:0005886">
    <property type="term" value="C:plasma membrane"/>
    <property type="evidence" value="ECO:0007669"/>
    <property type="project" value="UniProtKB-SubCell"/>
</dbReference>
<protein>
    <submittedName>
        <fullName evidence="8">MMPL family transporter</fullName>
    </submittedName>
</protein>
<dbReference type="AlphaFoldDB" id="A0A7G7GFJ0"/>
<keyword evidence="4 6" id="KW-1133">Transmembrane helix</keyword>
<dbReference type="Gene3D" id="1.20.1640.10">
    <property type="entry name" value="Multidrug efflux transporter AcrB transmembrane domain"/>
    <property type="match status" value="2"/>
</dbReference>
<comment type="subcellular location">
    <subcellularLocation>
        <location evidence="1">Cell membrane</location>
        <topology evidence="1">Multi-pass membrane protein</topology>
    </subcellularLocation>
</comment>
<feature type="transmembrane region" description="Helical" evidence="6">
    <location>
        <begin position="334"/>
        <end position="358"/>
    </location>
</feature>
<feature type="transmembrane region" description="Helical" evidence="6">
    <location>
        <begin position="593"/>
        <end position="612"/>
    </location>
</feature>
<dbReference type="KEGG" id="aswu:HUW51_21725"/>
<dbReference type="Proteomes" id="UP000515237">
    <property type="component" value="Chromosome"/>
</dbReference>
<evidence type="ECO:0000256" key="6">
    <source>
        <dbReference type="SAM" id="Phobius"/>
    </source>
</evidence>
<evidence type="ECO:0000256" key="4">
    <source>
        <dbReference type="ARBA" id="ARBA00022989"/>
    </source>
</evidence>
<proteinExistence type="predicted"/>
<dbReference type="PANTHER" id="PTHR33406:SF13">
    <property type="entry name" value="MEMBRANE PROTEIN YDFJ"/>
    <property type="match status" value="1"/>
</dbReference>
<feature type="transmembrane region" description="Helical" evidence="6">
    <location>
        <begin position="303"/>
        <end position="322"/>
    </location>
</feature>
<evidence type="ECO:0000256" key="1">
    <source>
        <dbReference type="ARBA" id="ARBA00004651"/>
    </source>
</evidence>
<keyword evidence="5 6" id="KW-0472">Membrane</keyword>
<organism evidence="8 9">
    <name type="scientific">Adhaeribacter swui</name>
    <dbReference type="NCBI Taxonomy" id="2086471"/>
    <lineage>
        <taxon>Bacteria</taxon>
        <taxon>Pseudomonadati</taxon>
        <taxon>Bacteroidota</taxon>
        <taxon>Cytophagia</taxon>
        <taxon>Cytophagales</taxon>
        <taxon>Hymenobacteraceae</taxon>
        <taxon>Adhaeribacter</taxon>
    </lineage>
</organism>
<feature type="transmembrane region" description="Helical" evidence="6">
    <location>
        <begin position="392"/>
        <end position="411"/>
    </location>
</feature>
<evidence type="ECO:0000259" key="7">
    <source>
        <dbReference type="PROSITE" id="PS50156"/>
    </source>
</evidence>
<accession>A0A7G7GFJ0</accession>
<feature type="transmembrane region" description="Helical" evidence="6">
    <location>
        <begin position="261"/>
        <end position="283"/>
    </location>
</feature>
<dbReference type="PROSITE" id="PS50156">
    <property type="entry name" value="SSD"/>
    <property type="match status" value="1"/>
</dbReference>
<evidence type="ECO:0000313" key="8">
    <source>
        <dbReference type="EMBL" id="QNF35924.1"/>
    </source>
</evidence>
<feature type="transmembrane region" description="Helical" evidence="6">
    <location>
        <begin position="687"/>
        <end position="711"/>
    </location>
</feature>
<dbReference type="InterPro" id="IPR000731">
    <property type="entry name" value="SSD"/>
</dbReference>
<sequence>MLYKKLSYFVLTLITLITCLSVFYTTRLRFDYNFDHFFPRHDPDLDFYLQYREKFGNDNDYLLLGITAEKSIFNQTFLSKIDSLTKQIAKIRHVEQVQSPTTLRSPIIETFGLFEVPYLHTNEPGRYLQDSLTIYQEPGLVGTLFSPDAKSVSLLIQTSPNLTKLPSDSLLVTLKHNLHTLGLPNYHIAGKAVAQSIFVDRMRYELALFMSISIVMVVIFLYITFRTWWGVVMPLLVVLISICWSMGLMGFTNTTIDLMTMLLPTIMFVVGMSDSVHILTQYVTEIAEGKPKNQAIITTVKDVGLATFITAITTAIGFFTLLTADIGPIRNFGAFTGVAVIVAYVLSMTMLPAMMLLMPLPPRTAPKKEALTWPFLLRRLLLFVFRFRTQILVAISLIIVGAVYCLTLIRIDTTLLDDLSDNDPVKLDFKYFEENFAGVRPFELFLKAGPNQTLYSLPVLREIEEIEQYLGNTYGLNFILSPVTVVKTLNKAVNGGSPGFYKLPATEAQWRKLQQQLKFFKKRPELTRLVSTDLKEGRLSGKMGDIGSAKATKLNNQFREFMQKQTNPALLKTHLTGSSVLLDKNNDTLTRDLMEGLLLDILFIGAIVGFMFRSWKMIVITLLPNILPILLIGAFMGVADINLKVSTSIIFTIALGIAIDDTIHFISKLKLELLAGKSLYYAVKRTYLTTGKAVIITSCILMGGFGTLIFSTFEGTFYVGLLISLTLLFAVLSDLLLLPILVVYFFRPKSKPVSQSAEMPVPLS</sequence>
<evidence type="ECO:0000313" key="9">
    <source>
        <dbReference type="Proteomes" id="UP000515237"/>
    </source>
</evidence>
<keyword evidence="9" id="KW-1185">Reference proteome</keyword>
<feature type="transmembrane region" description="Helical" evidence="6">
    <location>
        <begin position="717"/>
        <end position="746"/>
    </location>
</feature>
<evidence type="ECO:0000256" key="3">
    <source>
        <dbReference type="ARBA" id="ARBA00022692"/>
    </source>
</evidence>
<feature type="transmembrane region" description="Helical" evidence="6">
    <location>
        <begin position="206"/>
        <end position="225"/>
    </location>
</feature>
<feature type="domain" description="SSD" evidence="7">
    <location>
        <begin position="235"/>
        <end position="357"/>
    </location>
</feature>